<evidence type="ECO:0000256" key="1">
    <source>
        <dbReference type="SAM" id="MobiDB-lite"/>
    </source>
</evidence>
<accession>M0LUI6</accession>
<dbReference type="Proteomes" id="UP000011607">
    <property type="component" value="Unassembled WGS sequence"/>
</dbReference>
<feature type="region of interest" description="Disordered" evidence="1">
    <location>
        <begin position="40"/>
        <end position="110"/>
    </location>
</feature>
<keyword evidence="3" id="KW-1185">Reference proteome</keyword>
<dbReference type="AlphaFoldDB" id="M0LUI6"/>
<comment type="caution">
    <text evidence="2">The sequence shown here is derived from an EMBL/GenBank/DDBJ whole genome shotgun (WGS) entry which is preliminary data.</text>
</comment>
<gene>
    <name evidence="2" type="ORF">C446_11040</name>
</gene>
<name>M0LUI6_9EURY</name>
<evidence type="ECO:0000313" key="3">
    <source>
        <dbReference type="Proteomes" id="UP000011607"/>
    </source>
</evidence>
<dbReference type="EMBL" id="AOMA01000108">
    <property type="protein sequence ID" value="EMA37237.1"/>
    <property type="molecule type" value="Genomic_DNA"/>
</dbReference>
<feature type="compositionally biased region" description="Basic and acidic residues" evidence="1">
    <location>
        <begin position="43"/>
        <end position="74"/>
    </location>
</feature>
<organism evidence="2 3">
    <name type="scientific">Halobiforma nitratireducens JCM 10879</name>
    <dbReference type="NCBI Taxonomy" id="1227454"/>
    <lineage>
        <taxon>Archaea</taxon>
        <taxon>Methanobacteriati</taxon>
        <taxon>Methanobacteriota</taxon>
        <taxon>Stenosarchaea group</taxon>
        <taxon>Halobacteria</taxon>
        <taxon>Halobacteriales</taxon>
        <taxon>Natrialbaceae</taxon>
        <taxon>Halobiforma</taxon>
    </lineage>
</organism>
<evidence type="ECO:0000313" key="2">
    <source>
        <dbReference type="EMBL" id="EMA37237.1"/>
    </source>
</evidence>
<proteinExistence type="predicted"/>
<reference evidence="2 3" key="1">
    <citation type="journal article" date="2014" name="PLoS Genet.">
        <title>Phylogenetically driven sequencing of extremely halophilic archaea reveals strategies for static and dynamic osmo-response.</title>
        <authorList>
            <person name="Becker E.A."/>
            <person name="Seitzer P.M."/>
            <person name="Tritt A."/>
            <person name="Larsen D."/>
            <person name="Krusor M."/>
            <person name="Yao A.I."/>
            <person name="Wu D."/>
            <person name="Madern D."/>
            <person name="Eisen J.A."/>
            <person name="Darling A.E."/>
            <person name="Facciotti M.T."/>
        </authorList>
    </citation>
    <scope>NUCLEOTIDE SEQUENCE [LARGE SCALE GENOMIC DNA]</scope>
    <source>
        <strain evidence="2 3">JCM 10879</strain>
    </source>
</reference>
<protein>
    <submittedName>
        <fullName evidence="2">Uncharacterized protein</fullName>
    </submittedName>
</protein>
<sequence length="110" mass="12466">MYVGPGCPRYAVIHRWTFVSRNVQGEQWFPYRPVTFGVAHSAETSRHDRSELETTRHGRQERDGNETVRWRSVTDRPAALASRQTRRNDSGAARRQTVPQPCRGTAASAG</sequence>